<evidence type="ECO:0000256" key="7">
    <source>
        <dbReference type="ARBA" id="ARBA00023128"/>
    </source>
</evidence>
<accession>A0A0H5RK13</accession>
<organism evidence="10">
    <name type="scientific">Spongospora subterranea</name>
    <dbReference type="NCBI Taxonomy" id="70186"/>
    <lineage>
        <taxon>Eukaryota</taxon>
        <taxon>Sar</taxon>
        <taxon>Rhizaria</taxon>
        <taxon>Endomyxa</taxon>
        <taxon>Phytomyxea</taxon>
        <taxon>Plasmodiophorida</taxon>
        <taxon>Plasmodiophoridae</taxon>
        <taxon>Spongospora</taxon>
    </lineage>
</organism>
<evidence type="ECO:0000256" key="6">
    <source>
        <dbReference type="ARBA" id="ARBA00023065"/>
    </source>
</evidence>
<keyword evidence="7" id="KW-0496">Mitochondrion</keyword>
<evidence type="ECO:0000256" key="9">
    <source>
        <dbReference type="ARBA" id="ARBA00023310"/>
    </source>
</evidence>
<keyword evidence="3" id="KW-0813">Transport</keyword>
<evidence type="ECO:0000256" key="8">
    <source>
        <dbReference type="ARBA" id="ARBA00023136"/>
    </source>
</evidence>
<evidence type="ECO:0000256" key="1">
    <source>
        <dbReference type="ARBA" id="ARBA00004325"/>
    </source>
</evidence>
<sequence>MAQISLVTWVMESLPALKKAASRIQAGAPPVDISKMNQQIQQLKDMQAEVFIRQFTGFGDAVRAVPKELEIIKQQLMNPKELTVRQFVEGAGIAGKFFGFFCVGEIIGRKNIVGYSMPKLS</sequence>
<keyword evidence="8" id="KW-0472">Membrane</keyword>
<evidence type="ECO:0000256" key="2">
    <source>
        <dbReference type="ARBA" id="ARBA00005699"/>
    </source>
</evidence>
<dbReference type="InterPro" id="IPR006808">
    <property type="entry name" value="ATP_synth_F0_gsu_mt"/>
</dbReference>
<evidence type="ECO:0000313" key="10">
    <source>
        <dbReference type="EMBL" id="CRZ09064.1"/>
    </source>
</evidence>
<comment type="similarity">
    <text evidence="2">Belongs to the ATPase g subunit family.</text>
</comment>
<dbReference type="AlphaFoldDB" id="A0A0H5RK13"/>
<keyword evidence="5" id="KW-0375">Hydrogen ion transport</keyword>
<protein>
    <submittedName>
        <fullName evidence="10">Uncharacterized protein</fullName>
    </submittedName>
</protein>
<evidence type="ECO:0000256" key="3">
    <source>
        <dbReference type="ARBA" id="ARBA00022448"/>
    </source>
</evidence>
<keyword evidence="4" id="KW-0138">CF(0)</keyword>
<reference evidence="10" key="1">
    <citation type="submission" date="2015-04" db="EMBL/GenBank/DDBJ databases">
        <title>The genome sequence of the plant pathogenic Rhizarian Plasmodiophora brassicae reveals insights in its biotrophic life cycle and the origin of chitin synthesis.</title>
        <authorList>
            <person name="Schwelm A."/>
            <person name="Fogelqvist J."/>
            <person name="Knaust A."/>
            <person name="Julke S."/>
            <person name="Lilja T."/>
            <person name="Dhandapani V."/>
            <person name="Bonilla-Rosso G."/>
            <person name="Karlsson M."/>
            <person name="Shevchenko A."/>
            <person name="Choi S.R."/>
            <person name="Kim H.G."/>
            <person name="Park J.Y."/>
            <person name="Lim Y.P."/>
            <person name="Ludwig-Muller J."/>
            <person name="Dixelius C."/>
        </authorList>
    </citation>
    <scope>NUCLEOTIDE SEQUENCE</scope>
    <source>
        <tissue evidence="10">Potato root galls</tissue>
    </source>
</reference>
<dbReference type="EMBL" id="HACM01008622">
    <property type="protein sequence ID" value="CRZ09064.1"/>
    <property type="molecule type" value="Transcribed_RNA"/>
</dbReference>
<evidence type="ECO:0000256" key="5">
    <source>
        <dbReference type="ARBA" id="ARBA00022781"/>
    </source>
</evidence>
<keyword evidence="9" id="KW-0066">ATP synthesis</keyword>
<dbReference type="Pfam" id="PF04718">
    <property type="entry name" value="ATP-synt_G"/>
    <property type="match status" value="1"/>
</dbReference>
<evidence type="ECO:0000256" key="4">
    <source>
        <dbReference type="ARBA" id="ARBA00022547"/>
    </source>
</evidence>
<comment type="subcellular location">
    <subcellularLocation>
        <location evidence="1">Mitochondrion membrane</location>
    </subcellularLocation>
</comment>
<dbReference type="GO" id="GO:0015078">
    <property type="term" value="F:proton transmembrane transporter activity"/>
    <property type="evidence" value="ECO:0007669"/>
    <property type="project" value="InterPro"/>
</dbReference>
<dbReference type="GO" id="GO:0045259">
    <property type="term" value="C:proton-transporting ATP synthase complex"/>
    <property type="evidence" value="ECO:0007669"/>
    <property type="project" value="UniProtKB-KW"/>
</dbReference>
<proteinExistence type="inferred from homology"/>
<dbReference type="GO" id="GO:0015986">
    <property type="term" value="P:proton motive force-driven ATP synthesis"/>
    <property type="evidence" value="ECO:0007669"/>
    <property type="project" value="InterPro"/>
</dbReference>
<keyword evidence="6" id="KW-0406">Ion transport</keyword>
<name>A0A0H5RK13_9EUKA</name>
<dbReference type="GO" id="GO:0031966">
    <property type="term" value="C:mitochondrial membrane"/>
    <property type="evidence" value="ECO:0007669"/>
    <property type="project" value="UniProtKB-SubCell"/>
</dbReference>